<proteinExistence type="predicted"/>
<dbReference type="Proteomes" id="UP001149954">
    <property type="component" value="Unassembled WGS sequence"/>
</dbReference>
<protein>
    <submittedName>
        <fullName evidence="1">Uncharacterized protein</fullName>
    </submittedName>
</protein>
<accession>A0A9W9XVW4</accession>
<dbReference type="AlphaFoldDB" id="A0A9W9XVW4"/>
<gene>
    <name evidence="1" type="ORF">N7463_006750</name>
</gene>
<evidence type="ECO:0000313" key="1">
    <source>
        <dbReference type="EMBL" id="KAJ5503876.1"/>
    </source>
</evidence>
<reference evidence="1" key="2">
    <citation type="journal article" date="2023" name="IMA Fungus">
        <title>Comparative genomic study of the Penicillium genus elucidates a diverse pangenome and 15 lateral gene transfer events.</title>
        <authorList>
            <person name="Petersen C."/>
            <person name="Sorensen T."/>
            <person name="Nielsen M.R."/>
            <person name="Sondergaard T.E."/>
            <person name="Sorensen J.L."/>
            <person name="Fitzpatrick D.A."/>
            <person name="Frisvad J.C."/>
            <person name="Nielsen K.L."/>
        </authorList>
    </citation>
    <scope>NUCLEOTIDE SEQUENCE</scope>
    <source>
        <strain evidence="1">IBT 29495</strain>
    </source>
</reference>
<reference evidence="1" key="1">
    <citation type="submission" date="2022-12" db="EMBL/GenBank/DDBJ databases">
        <authorList>
            <person name="Petersen C."/>
        </authorList>
    </citation>
    <scope>NUCLEOTIDE SEQUENCE</scope>
    <source>
        <strain evidence="1">IBT 29495</strain>
    </source>
</reference>
<dbReference type="EMBL" id="JAPWDS010000003">
    <property type="protein sequence ID" value="KAJ5503876.1"/>
    <property type="molecule type" value="Genomic_DNA"/>
</dbReference>
<organism evidence="1 2">
    <name type="scientific">Penicillium fimorum</name>
    <dbReference type="NCBI Taxonomy" id="1882269"/>
    <lineage>
        <taxon>Eukaryota</taxon>
        <taxon>Fungi</taxon>
        <taxon>Dikarya</taxon>
        <taxon>Ascomycota</taxon>
        <taxon>Pezizomycotina</taxon>
        <taxon>Eurotiomycetes</taxon>
        <taxon>Eurotiomycetidae</taxon>
        <taxon>Eurotiales</taxon>
        <taxon>Aspergillaceae</taxon>
        <taxon>Penicillium</taxon>
    </lineage>
</organism>
<name>A0A9W9XVW4_9EURO</name>
<dbReference type="OrthoDB" id="5327538at2759"/>
<sequence>MREFNFENVRQLGRCARAVDTTQRQREIKAGSAHHRHLQQGVSQEQLQKAICALQQQKGPRTLRSLAKARSRTRELLLGSPDHTKRLLRSSVFSWR</sequence>
<keyword evidence="2" id="KW-1185">Reference proteome</keyword>
<evidence type="ECO:0000313" key="2">
    <source>
        <dbReference type="Proteomes" id="UP001149954"/>
    </source>
</evidence>
<comment type="caution">
    <text evidence="1">The sequence shown here is derived from an EMBL/GenBank/DDBJ whole genome shotgun (WGS) entry which is preliminary data.</text>
</comment>